<gene>
    <name evidence="3" type="ORF">HID58_081222</name>
</gene>
<organism evidence="3 4">
    <name type="scientific">Brassica napus</name>
    <name type="common">Rape</name>
    <dbReference type="NCBI Taxonomy" id="3708"/>
    <lineage>
        <taxon>Eukaryota</taxon>
        <taxon>Viridiplantae</taxon>
        <taxon>Streptophyta</taxon>
        <taxon>Embryophyta</taxon>
        <taxon>Tracheophyta</taxon>
        <taxon>Spermatophyta</taxon>
        <taxon>Magnoliopsida</taxon>
        <taxon>eudicotyledons</taxon>
        <taxon>Gunneridae</taxon>
        <taxon>Pentapetalae</taxon>
        <taxon>rosids</taxon>
        <taxon>malvids</taxon>
        <taxon>Brassicales</taxon>
        <taxon>Brassicaceae</taxon>
        <taxon>Brassiceae</taxon>
        <taxon>Brassica</taxon>
    </lineage>
</organism>
<dbReference type="InterPro" id="IPR052929">
    <property type="entry name" value="RNase_H-like_EbsB-rel"/>
</dbReference>
<dbReference type="Pfam" id="PF13456">
    <property type="entry name" value="RVT_3"/>
    <property type="match status" value="1"/>
</dbReference>
<reference evidence="3 4" key="1">
    <citation type="submission" date="2021-05" db="EMBL/GenBank/DDBJ databases">
        <title>Genome Assembly of Synthetic Allotetraploid Brassica napus Reveals Homoeologous Exchanges between Subgenomes.</title>
        <authorList>
            <person name="Davis J.T."/>
        </authorList>
    </citation>
    <scope>NUCLEOTIDE SEQUENCE [LARGE SCALE GENOMIC DNA]</scope>
    <source>
        <strain evidence="4">cv. Da-Ae</strain>
        <tissue evidence="3">Seedling</tissue>
    </source>
</reference>
<feature type="non-terminal residue" evidence="3">
    <location>
        <position position="1"/>
    </location>
</feature>
<evidence type="ECO:0000256" key="1">
    <source>
        <dbReference type="SAM" id="MobiDB-lite"/>
    </source>
</evidence>
<feature type="compositionally biased region" description="Basic and acidic residues" evidence="1">
    <location>
        <begin position="302"/>
        <end position="317"/>
    </location>
</feature>
<keyword evidence="4" id="KW-1185">Reference proteome</keyword>
<feature type="domain" description="RNase H type-1" evidence="2">
    <location>
        <begin position="385"/>
        <end position="457"/>
    </location>
</feature>
<feature type="compositionally biased region" description="Low complexity" evidence="1">
    <location>
        <begin position="288"/>
        <end position="301"/>
    </location>
</feature>
<dbReference type="Proteomes" id="UP000824890">
    <property type="component" value="Unassembled WGS sequence"/>
</dbReference>
<evidence type="ECO:0000313" key="4">
    <source>
        <dbReference type="Proteomes" id="UP000824890"/>
    </source>
</evidence>
<dbReference type="InterPro" id="IPR002156">
    <property type="entry name" value="RNaseH_domain"/>
</dbReference>
<proteinExistence type="predicted"/>
<dbReference type="PANTHER" id="PTHR47074">
    <property type="entry name" value="BNAC02G40300D PROTEIN"/>
    <property type="match status" value="1"/>
</dbReference>
<accession>A0ABQ7Y9X8</accession>
<sequence>VSDLLIPNTNLWDTYKVRRLFVEEDANTIVHMRVERFHPDALASKIGKVEEIAYDPKVSHKTEYVRAKITFNTESPALDAKNLIIPSDETSTKKCFHCLRLTHEKAVCPYIRRRNHDTWGKERSSALVPLPQENHLRLQGENNNRTGPPGFPVLFPELSEEDRRMAVQYVSHADETERMAPRQMKITHDLNKGKGHMFNYDEESSRLQRRSIHGDKLVISALDHSLHGERSDDNSQDLSCSSRPLMNNTTIFKVGTGGQSLSSGVGKSGRKARRCPPAWQRRSGNTIADSNAQADSSSQDGSAKRKAENRAAQESSTLDRGRFYFDKRIVGREGAEEAVDRGWNNNHHNEDTSLLDRIACCRQELSKWKKAHNMNSKGTVKCNIGASWSEGSSSSGAAWILRDSNGSVMLHSRRQYSGIGSNREAEFWVILWAVEGMRSTNQQNITFEADFEQAREVLLNPDRFPSLGCLSSTILALLML</sequence>
<comment type="caution">
    <text evidence="3">The sequence shown here is derived from an EMBL/GenBank/DDBJ whole genome shotgun (WGS) entry which is preliminary data.</text>
</comment>
<name>A0ABQ7Y9X8_BRANA</name>
<dbReference type="EMBL" id="JAGKQM010000018">
    <property type="protein sequence ID" value="KAH0864011.1"/>
    <property type="molecule type" value="Genomic_DNA"/>
</dbReference>
<feature type="region of interest" description="Disordered" evidence="1">
    <location>
        <begin position="250"/>
        <end position="317"/>
    </location>
</feature>
<evidence type="ECO:0000259" key="2">
    <source>
        <dbReference type="Pfam" id="PF13456"/>
    </source>
</evidence>
<protein>
    <recommendedName>
        <fullName evidence="2">RNase H type-1 domain-containing protein</fullName>
    </recommendedName>
</protein>
<evidence type="ECO:0000313" key="3">
    <source>
        <dbReference type="EMBL" id="KAH0864011.1"/>
    </source>
</evidence>
<dbReference type="PANTHER" id="PTHR47074:SF11">
    <property type="entry name" value="REVERSE TRANSCRIPTASE-LIKE PROTEIN"/>
    <property type="match status" value="1"/>
</dbReference>